<dbReference type="FunFam" id="2.40.50.100:FF:000010">
    <property type="entry name" value="Acetyltransferase component of pyruvate dehydrogenase complex"/>
    <property type="match status" value="1"/>
</dbReference>
<keyword evidence="4" id="KW-0670">Pyruvate</keyword>
<dbReference type="PANTHER" id="PTHR23151:SF90">
    <property type="entry name" value="DIHYDROLIPOYLLYSINE-RESIDUE ACETYLTRANSFERASE COMPONENT OF PYRUVATE DEHYDROGENASE COMPLEX, MITOCHONDRIAL-RELATED"/>
    <property type="match status" value="1"/>
</dbReference>
<organism evidence="4">
    <name type="scientific">Cacopsylla melanoneura</name>
    <dbReference type="NCBI Taxonomy" id="428564"/>
    <lineage>
        <taxon>Eukaryota</taxon>
        <taxon>Metazoa</taxon>
        <taxon>Ecdysozoa</taxon>
        <taxon>Arthropoda</taxon>
        <taxon>Hexapoda</taxon>
        <taxon>Insecta</taxon>
        <taxon>Pterygota</taxon>
        <taxon>Neoptera</taxon>
        <taxon>Paraneoptera</taxon>
        <taxon>Hemiptera</taxon>
        <taxon>Sternorrhyncha</taxon>
        <taxon>Psylloidea</taxon>
        <taxon>Psyllidae</taxon>
        <taxon>Psyllinae</taxon>
        <taxon>Cacopsylla</taxon>
    </lineage>
</organism>
<dbReference type="InterPro" id="IPR000089">
    <property type="entry name" value="Biotin_lipoyl"/>
</dbReference>
<dbReference type="GO" id="GO:0005739">
    <property type="term" value="C:mitochondrion"/>
    <property type="evidence" value="ECO:0007669"/>
    <property type="project" value="TreeGrafter"/>
</dbReference>
<dbReference type="EMBL" id="HBUF01140466">
    <property type="protein sequence ID" value="CAG6646159.1"/>
    <property type="molecule type" value="Transcribed_RNA"/>
</dbReference>
<dbReference type="PANTHER" id="PTHR23151">
    <property type="entry name" value="DIHYDROLIPOAMIDE ACETYL/SUCCINYL-TRANSFERASE-RELATED"/>
    <property type="match status" value="1"/>
</dbReference>
<proteinExistence type="predicted"/>
<dbReference type="AlphaFoldDB" id="A0A8D8W632"/>
<protein>
    <submittedName>
        <fullName evidence="4">Pyruvate dehydrogenase protein X component</fullName>
    </submittedName>
</protein>
<dbReference type="InterPro" id="IPR011053">
    <property type="entry name" value="Single_hybrid_motif"/>
</dbReference>
<name>A0A8D8W632_9HEMI</name>
<dbReference type="Gene3D" id="2.40.50.100">
    <property type="match status" value="1"/>
</dbReference>
<feature type="domain" description="Lipoyl-binding" evidence="3">
    <location>
        <begin position="42"/>
        <end position="118"/>
    </location>
</feature>
<evidence type="ECO:0000256" key="2">
    <source>
        <dbReference type="ARBA" id="ARBA00022946"/>
    </source>
</evidence>
<dbReference type="CDD" id="cd06849">
    <property type="entry name" value="lipoyl_domain"/>
    <property type="match status" value="1"/>
</dbReference>
<dbReference type="GO" id="GO:0045254">
    <property type="term" value="C:pyruvate dehydrogenase complex"/>
    <property type="evidence" value="ECO:0007669"/>
    <property type="project" value="InterPro"/>
</dbReference>
<dbReference type="InterPro" id="IPR003016">
    <property type="entry name" value="2-oxoA_DH_lipoyl-BS"/>
</dbReference>
<accession>A0A8D8W632</accession>
<evidence type="ECO:0000259" key="3">
    <source>
        <dbReference type="PROSITE" id="PS50968"/>
    </source>
</evidence>
<dbReference type="EMBL" id="HBUF01140464">
    <property type="protein sequence ID" value="CAG6646154.1"/>
    <property type="molecule type" value="Transcribed_RNA"/>
</dbReference>
<dbReference type="Pfam" id="PF00364">
    <property type="entry name" value="Biotin_lipoyl"/>
    <property type="match status" value="1"/>
</dbReference>
<reference evidence="4" key="1">
    <citation type="submission" date="2021-05" db="EMBL/GenBank/DDBJ databases">
        <authorList>
            <person name="Alioto T."/>
            <person name="Alioto T."/>
            <person name="Gomez Garrido J."/>
        </authorList>
    </citation>
    <scope>NUCLEOTIDE SEQUENCE</scope>
</reference>
<sequence length="180" mass="19325">MSFLVRSKFTKLASKFVSPPYNNVFLNKSRILCLHTTKCLDAQDIKMPSLSPTMTEGTIVKWLKKEGDAVAPGDVLCEIQTDKAVMSFETEEEGILAKILIPENTSDVKVGTLIAVMVEEGEDWKNVTVSSSASAPAAPASAPPPAASGGSVPGQVINMPSLSPTMTEGIFFFLVTRIYL</sequence>
<keyword evidence="2" id="KW-0809">Transit peptide</keyword>
<keyword evidence="1" id="KW-0450">Lipoyl</keyword>
<dbReference type="GO" id="GO:0006086">
    <property type="term" value="P:pyruvate decarboxylation to acetyl-CoA"/>
    <property type="evidence" value="ECO:0007669"/>
    <property type="project" value="InterPro"/>
</dbReference>
<evidence type="ECO:0000256" key="1">
    <source>
        <dbReference type="ARBA" id="ARBA00022823"/>
    </source>
</evidence>
<dbReference type="PROSITE" id="PS00189">
    <property type="entry name" value="LIPOYL"/>
    <property type="match status" value="1"/>
</dbReference>
<dbReference type="EMBL" id="HBUF01140465">
    <property type="protein sequence ID" value="CAG6646157.1"/>
    <property type="molecule type" value="Transcribed_RNA"/>
</dbReference>
<dbReference type="InterPro" id="IPR045257">
    <property type="entry name" value="E2/Pdx1"/>
</dbReference>
<evidence type="ECO:0000313" key="4">
    <source>
        <dbReference type="EMBL" id="CAG6646159.1"/>
    </source>
</evidence>
<dbReference type="SUPFAM" id="SSF51230">
    <property type="entry name" value="Single hybrid motif"/>
    <property type="match status" value="1"/>
</dbReference>
<dbReference type="PROSITE" id="PS50968">
    <property type="entry name" value="BIOTINYL_LIPOYL"/>
    <property type="match status" value="1"/>
</dbReference>